<evidence type="ECO:0000313" key="1">
    <source>
        <dbReference type="EMBL" id="MPM66984.1"/>
    </source>
</evidence>
<evidence type="ECO:0008006" key="2">
    <source>
        <dbReference type="Google" id="ProtNLM"/>
    </source>
</evidence>
<dbReference type="InterPro" id="IPR024079">
    <property type="entry name" value="MetalloPept_cat_dom_sf"/>
</dbReference>
<dbReference type="SUPFAM" id="SSF55486">
    <property type="entry name" value="Metalloproteases ('zincins'), catalytic domain"/>
    <property type="match status" value="1"/>
</dbReference>
<gene>
    <name evidence="1" type="ORF">SDC9_113898</name>
</gene>
<dbReference type="Pfam" id="PF12725">
    <property type="entry name" value="DUF3810"/>
    <property type="match status" value="1"/>
</dbReference>
<comment type="caution">
    <text evidence="1">The sequence shown here is derived from an EMBL/GenBank/DDBJ whole genome shotgun (WGS) entry which is preliminary data.</text>
</comment>
<dbReference type="Gene3D" id="3.40.390.10">
    <property type="entry name" value="Collagenase (Catalytic Domain)"/>
    <property type="match status" value="1"/>
</dbReference>
<accession>A0A645BZ42</accession>
<proteinExistence type="predicted"/>
<dbReference type="InterPro" id="IPR024294">
    <property type="entry name" value="DUF3810"/>
</dbReference>
<dbReference type="GO" id="GO:0008237">
    <property type="term" value="F:metallopeptidase activity"/>
    <property type="evidence" value="ECO:0007669"/>
    <property type="project" value="InterPro"/>
</dbReference>
<sequence>MSYLGVGGMYSPFTCEAIVSDDTTPPALAFTVAHEMAHSLGFSRENEANFSAFLVCVNSKDPAMRYSGCFTGLLYTLTAYHRADPDGYAELYESIDEGIRSDIHEYFINVEKYEGFIEELHSKINDLFLKSNGEEEGIASYGQVVDLIVAWNEENH</sequence>
<protein>
    <recommendedName>
        <fullName evidence="2">DUF3810 domain-containing protein</fullName>
    </recommendedName>
</protein>
<dbReference type="AlphaFoldDB" id="A0A645BZ42"/>
<reference evidence="1" key="1">
    <citation type="submission" date="2019-08" db="EMBL/GenBank/DDBJ databases">
        <authorList>
            <person name="Kucharzyk K."/>
            <person name="Murdoch R.W."/>
            <person name="Higgins S."/>
            <person name="Loffler F."/>
        </authorList>
    </citation>
    <scope>NUCLEOTIDE SEQUENCE</scope>
</reference>
<dbReference type="EMBL" id="VSSQ01021412">
    <property type="protein sequence ID" value="MPM66984.1"/>
    <property type="molecule type" value="Genomic_DNA"/>
</dbReference>
<name>A0A645BZ42_9ZZZZ</name>
<organism evidence="1">
    <name type="scientific">bioreactor metagenome</name>
    <dbReference type="NCBI Taxonomy" id="1076179"/>
    <lineage>
        <taxon>unclassified sequences</taxon>
        <taxon>metagenomes</taxon>
        <taxon>ecological metagenomes</taxon>
    </lineage>
</organism>